<dbReference type="GO" id="GO:0051879">
    <property type="term" value="F:Hsp90 protein binding"/>
    <property type="evidence" value="ECO:0007669"/>
    <property type="project" value="TreeGrafter"/>
</dbReference>
<evidence type="ECO:0000313" key="2">
    <source>
        <dbReference type="Proteomes" id="UP001418222"/>
    </source>
</evidence>
<dbReference type="PANTHER" id="PTHR15830:SF10">
    <property type="entry name" value="TELOMERE LENGTH REGULATION PROTEIN TEL2 HOMOLOG"/>
    <property type="match status" value="1"/>
</dbReference>
<dbReference type="GO" id="GO:0051083">
    <property type="term" value="P:'de novo' cotranslational protein folding"/>
    <property type="evidence" value="ECO:0007669"/>
    <property type="project" value="TreeGrafter"/>
</dbReference>
<accession>A0AAP0B2H8</accession>
<dbReference type="GO" id="GO:0042162">
    <property type="term" value="F:telomeric DNA binding"/>
    <property type="evidence" value="ECO:0007669"/>
    <property type="project" value="TreeGrafter"/>
</dbReference>
<dbReference type="AlphaFoldDB" id="A0AAP0B2H8"/>
<name>A0AAP0B2H8_9ASPA</name>
<organism evidence="1 2">
    <name type="scientific">Platanthera zijinensis</name>
    <dbReference type="NCBI Taxonomy" id="2320716"/>
    <lineage>
        <taxon>Eukaryota</taxon>
        <taxon>Viridiplantae</taxon>
        <taxon>Streptophyta</taxon>
        <taxon>Embryophyta</taxon>
        <taxon>Tracheophyta</taxon>
        <taxon>Spermatophyta</taxon>
        <taxon>Magnoliopsida</taxon>
        <taxon>Liliopsida</taxon>
        <taxon>Asparagales</taxon>
        <taxon>Orchidaceae</taxon>
        <taxon>Orchidoideae</taxon>
        <taxon>Orchideae</taxon>
        <taxon>Orchidinae</taxon>
        <taxon>Platanthera</taxon>
    </lineage>
</organism>
<protein>
    <submittedName>
        <fullName evidence="1">Uncharacterized protein</fullName>
    </submittedName>
</protein>
<proteinExistence type="predicted"/>
<comment type="caution">
    <text evidence="1">The sequence shown here is derived from an EMBL/GenBank/DDBJ whole genome shotgun (WGS) entry which is preliminary data.</text>
</comment>
<gene>
    <name evidence="1" type="ORF">KSP39_PZI019439</name>
</gene>
<dbReference type="Proteomes" id="UP001418222">
    <property type="component" value="Unassembled WGS sequence"/>
</dbReference>
<evidence type="ECO:0000313" key="1">
    <source>
        <dbReference type="EMBL" id="KAK8924041.1"/>
    </source>
</evidence>
<dbReference type="PANTHER" id="PTHR15830">
    <property type="entry name" value="TELOMERE LENGTH REGULATION PROTEIN TEL2 FAMILY MEMBER"/>
    <property type="match status" value="1"/>
</dbReference>
<dbReference type="GO" id="GO:0005829">
    <property type="term" value="C:cytosol"/>
    <property type="evidence" value="ECO:0007669"/>
    <property type="project" value="TreeGrafter"/>
</dbReference>
<sequence length="174" mass="19414">MAKDDDGTVSSPLVEVELETLILQKVEELSSQIDSAKNVDQVICALHSLAVRLFPIDSSSICGAIDPLHRSQVLAAKVPSDSERDEWRHVFYRSAASPAVYRMLIYNVTSHWLSSFPPMARKQVYDSFFIEGPSTEIIQILVPALKQNGSTDKFNFEAIRLNIERRGASHGLQV</sequence>
<dbReference type="InterPro" id="IPR051970">
    <property type="entry name" value="TEL2_Regulation"/>
</dbReference>
<dbReference type="EMBL" id="JBBWWQ010000017">
    <property type="protein sequence ID" value="KAK8924041.1"/>
    <property type="molecule type" value="Genomic_DNA"/>
</dbReference>
<keyword evidence="2" id="KW-1185">Reference proteome</keyword>
<reference evidence="1 2" key="1">
    <citation type="journal article" date="2022" name="Nat. Plants">
        <title>Genomes of leafy and leafless Platanthera orchids illuminate the evolution of mycoheterotrophy.</title>
        <authorList>
            <person name="Li M.H."/>
            <person name="Liu K.W."/>
            <person name="Li Z."/>
            <person name="Lu H.C."/>
            <person name="Ye Q.L."/>
            <person name="Zhang D."/>
            <person name="Wang J.Y."/>
            <person name="Li Y.F."/>
            <person name="Zhong Z.M."/>
            <person name="Liu X."/>
            <person name="Yu X."/>
            <person name="Liu D.K."/>
            <person name="Tu X.D."/>
            <person name="Liu B."/>
            <person name="Hao Y."/>
            <person name="Liao X.Y."/>
            <person name="Jiang Y.T."/>
            <person name="Sun W.H."/>
            <person name="Chen J."/>
            <person name="Chen Y.Q."/>
            <person name="Ai Y."/>
            <person name="Zhai J.W."/>
            <person name="Wu S.S."/>
            <person name="Zhou Z."/>
            <person name="Hsiao Y.Y."/>
            <person name="Wu W.L."/>
            <person name="Chen Y.Y."/>
            <person name="Lin Y.F."/>
            <person name="Hsu J.L."/>
            <person name="Li C.Y."/>
            <person name="Wang Z.W."/>
            <person name="Zhao X."/>
            <person name="Zhong W.Y."/>
            <person name="Ma X.K."/>
            <person name="Ma L."/>
            <person name="Huang J."/>
            <person name="Chen G.Z."/>
            <person name="Huang M.Z."/>
            <person name="Huang L."/>
            <person name="Peng D.H."/>
            <person name="Luo Y.B."/>
            <person name="Zou S.Q."/>
            <person name="Chen S.P."/>
            <person name="Lan S."/>
            <person name="Tsai W.C."/>
            <person name="Van de Peer Y."/>
            <person name="Liu Z.J."/>
        </authorList>
    </citation>
    <scope>NUCLEOTIDE SEQUENCE [LARGE SCALE GENOMIC DNA]</scope>
    <source>
        <strain evidence="1">Lor287</strain>
    </source>
</reference>